<organism evidence="1 2">
    <name type="scientific">Schizophyllum amplum</name>
    <dbReference type="NCBI Taxonomy" id="97359"/>
    <lineage>
        <taxon>Eukaryota</taxon>
        <taxon>Fungi</taxon>
        <taxon>Dikarya</taxon>
        <taxon>Basidiomycota</taxon>
        <taxon>Agaricomycotina</taxon>
        <taxon>Agaricomycetes</taxon>
        <taxon>Agaricomycetidae</taxon>
        <taxon>Agaricales</taxon>
        <taxon>Schizophyllaceae</taxon>
        <taxon>Schizophyllum</taxon>
    </lineage>
</organism>
<name>A0A550CXB0_9AGAR</name>
<dbReference type="Pfam" id="PF10604">
    <property type="entry name" value="Polyketide_cyc2"/>
    <property type="match status" value="1"/>
</dbReference>
<dbReference type="OrthoDB" id="509124at2759"/>
<comment type="caution">
    <text evidence="1">The sequence shown here is derived from an EMBL/GenBank/DDBJ whole genome shotgun (WGS) entry which is preliminary data.</text>
</comment>
<dbReference type="EMBL" id="VDMD01000001">
    <property type="protein sequence ID" value="TRM69403.1"/>
    <property type="molecule type" value="Genomic_DNA"/>
</dbReference>
<dbReference type="Proteomes" id="UP000320762">
    <property type="component" value="Unassembled WGS sequence"/>
</dbReference>
<sequence length="182" mass="20498">MSKLYLPPSVDDGVFAVTASCVIDAPKEKVWEILCDFGKYEDWNPFVRGQTLVDASGKPLEDQTPREGRHLYISPVHLPPSIEATKSTRVSSAFEIITVVDRENYRLAWQNVALPEFLRPYLMFADRWQMLSEVEGGKTKYEAIEVFNGLAAYFIKWIVGAHLQQGFEATGVALKARAEGSR</sequence>
<gene>
    <name evidence="1" type="ORF">BD626DRAFT_473953</name>
</gene>
<dbReference type="CDD" id="cd07822">
    <property type="entry name" value="SRPBCC_4"/>
    <property type="match status" value="1"/>
</dbReference>
<dbReference type="InterPro" id="IPR019587">
    <property type="entry name" value="Polyketide_cyclase/dehydratase"/>
</dbReference>
<keyword evidence="2" id="KW-1185">Reference proteome</keyword>
<dbReference type="InterPro" id="IPR023393">
    <property type="entry name" value="START-like_dom_sf"/>
</dbReference>
<protein>
    <recommendedName>
        <fullName evidence="3">Coenzyme Q-binding protein COQ10 START domain-containing protein</fullName>
    </recommendedName>
</protein>
<dbReference type="AlphaFoldDB" id="A0A550CXB0"/>
<dbReference type="SUPFAM" id="SSF55961">
    <property type="entry name" value="Bet v1-like"/>
    <property type="match status" value="1"/>
</dbReference>
<proteinExistence type="predicted"/>
<accession>A0A550CXB0</accession>
<evidence type="ECO:0000313" key="1">
    <source>
        <dbReference type="EMBL" id="TRM69403.1"/>
    </source>
</evidence>
<reference evidence="1 2" key="1">
    <citation type="journal article" date="2019" name="New Phytol.">
        <title>Comparative genomics reveals unique wood-decay strategies and fruiting body development in the Schizophyllaceae.</title>
        <authorList>
            <person name="Almasi E."/>
            <person name="Sahu N."/>
            <person name="Krizsan K."/>
            <person name="Balint B."/>
            <person name="Kovacs G.M."/>
            <person name="Kiss B."/>
            <person name="Cseklye J."/>
            <person name="Drula E."/>
            <person name="Henrissat B."/>
            <person name="Nagy I."/>
            <person name="Chovatia M."/>
            <person name="Adam C."/>
            <person name="LaButti K."/>
            <person name="Lipzen A."/>
            <person name="Riley R."/>
            <person name="Grigoriev I.V."/>
            <person name="Nagy L.G."/>
        </authorList>
    </citation>
    <scope>NUCLEOTIDE SEQUENCE [LARGE SCALE GENOMIC DNA]</scope>
    <source>
        <strain evidence="1 2">NL-1724</strain>
    </source>
</reference>
<evidence type="ECO:0000313" key="2">
    <source>
        <dbReference type="Proteomes" id="UP000320762"/>
    </source>
</evidence>
<dbReference type="Gene3D" id="3.30.530.20">
    <property type="match status" value="1"/>
</dbReference>
<evidence type="ECO:0008006" key="3">
    <source>
        <dbReference type="Google" id="ProtNLM"/>
    </source>
</evidence>